<name>A0A8X6J1S8_TRICU</name>
<keyword evidence="3 7" id="KW-0812">Transmembrane</keyword>
<protein>
    <submittedName>
        <fullName evidence="8">Ninjurin-1</fullName>
    </submittedName>
</protein>
<evidence type="ECO:0000256" key="5">
    <source>
        <dbReference type="ARBA" id="ARBA00022989"/>
    </source>
</evidence>
<dbReference type="Proteomes" id="UP000887116">
    <property type="component" value="Unassembled WGS sequence"/>
</dbReference>
<evidence type="ECO:0000256" key="3">
    <source>
        <dbReference type="ARBA" id="ARBA00022692"/>
    </source>
</evidence>
<dbReference type="PANTHER" id="PTHR12316">
    <property type="entry name" value="NINJURIN-RELATED"/>
    <property type="match status" value="1"/>
</dbReference>
<evidence type="ECO:0000256" key="6">
    <source>
        <dbReference type="ARBA" id="ARBA00023136"/>
    </source>
</evidence>
<comment type="subcellular location">
    <subcellularLocation>
        <location evidence="1">Membrane</location>
        <topology evidence="1">Multi-pass membrane protein</topology>
    </subcellularLocation>
</comment>
<dbReference type="OrthoDB" id="6114058at2759"/>
<comment type="similarity">
    <text evidence="2">Belongs to the ninjurin family.</text>
</comment>
<evidence type="ECO:0000313" key="8">
    <source>
        <dbReference type="EMBL" id="GFR33424.1"/>
    </source>
</evidence>
<dbReference type="GO" id="GO:0007155">
    <property type="term" value="P:cell adhesion"/>
    <property type="evidence" value="ECO:0007669"/>
    <property type="project" value="UniProtKB-KW"/>
</dbReference>
<dbReference type="PANTHER" id="PTHR12316:SF17">
    <property type="entry name" value="NINJURIN C, ISOFORM D"/>
    <property type="match status" value="1"/>
</dbReference>
<reference evidence="8" key="1">
    <citation type="submission" date="2020-07" db="EMBL/GenBank/DDBJ databases">
        <title>Multicomponent nature underlies the extraordinary mechanical properties of spider dragline silk.</title>
        <authorList>
            <person name="Kono N."/>
            <person name="Nakamura H."/>
            <person name="Mori M."/>
            <person name="Yoshida Y."/>
            <person name="Ohtoshi R."/>
            <person name="Malay A.D."/>
            <person name="Moran D.A.P."/>
            <person name="Tomita M."/>
            <person name="Numata K."/>
            <person name="Arakawa K."/>
        </authorList>
    </citation>
    <scope>NUCLEOTIDE SEQUENCE</scope>
</reference>
<keyword evidence="4" id="KW-0130">Cell adhesion</keyword>
<sequence length="235" mass="26863">MAKWEEASKNSELPEDIIRHFRDEVDWDSISRYQKLSESFILEFKDKVNLDYISAYQTLSEEFLLKNEDVIDWDIVSKWQTLSERDNSTRRTFLLVSVVRLVTELADSPGADHPPLRLPPKKLKKPLDNNIYSTKKTVAQGMMDLALLTANASQLKLVLKYNQEKSAIFFIHVSCICISITLQIIVGVMLILNSRYDINRLSHHSRADLMNNLTVIGIFLVTVVNVIAASFSDST</sequence>
<dbReference type="Pfam" id="PF04923">
    <property type="entry name" value="Ninjurin"/>
    <property type="match status" value="1"/>
</dbReference>
<gene>
    <name evidence="8" type="primary">Ninj1_1</name>
    <name evidence="8" type="ORF">TNCT_626651</name>
</gene>
<feature type="transmembrane region" description="Helical" evidence="7">
    <location>
        <begin position="169"/>
        <end position="192"/>
    </location>
</feature>
<proteinExistence type="inferred from homology"/>
<evidence type="ECO:0000256" key="7">
    <source>
        <dbReference type="SAM" id="Phobius"/>
    </source>
</evidence>
<feature type="transmembrane region" description="Helical" evidence="7">
    <location>
        <begin position="213"/>
        <end position="232"/>
    </location>
</feature>
<dbReference type="GO" id="GO:0016020">
    <property type="term" value="C:membrane"/>
    <property type="evidence" value="ECO:0007669"/>
    <property type="project" value="UniProtKB-SubCell"/>
</dbReference>
<dbReference type="InterPro" id="IPR007007">
    <property type="entry name" value="Ninjurin"/>
</dbReference>
<keyword evidence="9" id="KW-1185">Reference proteome</keyword>
<evidence type="ECO:0000256" key="2">
    <source>
        <dbReference type="ARBA" id="ARBA00008141"/>
    </source>
</evidence>
<dbReference type="AlphaFoldDB" id="A0A8X6J1S8"/>
<dbReference type="EMBL" id="BMAO01029680">
    <property type="protein sequence ID" value="GFR33424.1"/>
    <property type="molecule type" value="Genomic_DNA"/>
</dbReference>
<evidence type="ECO:0000313" key="9">
    <source>
        <dbReference type="Proteomes" id="UP000887116"/>
    </source>
</evidence>
<evidence type="ECO:0000256" key="4">
    <source>
        <dbReference type="ARBA" id="ARBA00022889"/>
    </source>
</evidence>
<comment type="caution">
    <text evidence="8">The sequence shown here is derived from an EMBL/GenBank/DDBJ whole genome shotgun (WGS) entry which is preliminary data.</text>
</comment>
<evidence type="ECO:0000256" key="1">
    <source>
        <dbReference type="ARBA" id="ARBA00004141"/>
    </source>
</evidence>
<organism evidence="8 9">
    <name type="scientific">Trichonephila clavata</name>
    <name type="common">Joro spider</name>
    <name type="synonym">Nephila clavata</name>
    <dbReference type="NCBI Taxonomy" id="2740835"/>
    <lineage>
        <taxon>Eukaryota</taxon>
        <taxon>Metazoa</taxon>
        <taxon>Ecdysozoa</taxon>
        <taxon>Arthropoda</taxon>
        <taxon>Chelicerata</taxon>
        <taxon>Arachnida</taxon>
        <taxon>Araneae</taxon>
        <taxon>Araneomorphae</taxon>
        <taxon>Entelegynae</taxon>
        <taxon>Araneoidea</taxon>
        <taxon>Nephilidae</taxon>
        <taxon>Trichonephila</taxon>
    </lineage>
</organism>
<keyword evidence="5 7" id="KW-1133">Transmembrane helix</keyword>
<keyword evidence="6 7" id="KW-0472">Membrane</keyword>
<dbReference type="GO" id="GO:0042246">
    <property type="term" value="P:tissue regeneration"/>
    <property type="evidence" value="ECO:0007669"/>
    <property type="project" value="InterPro"/>
</dbReference>
<accession>A0A8X6J1S8</accession>